<dbReference type="Proteomes" id="UP000095286">
    <property type="component" value="Unplaced"/>
</dbReference>
<accession>A0AC35TU90</accession>
<proteinExistence type="predicted"/>
<evidence type="ECO:0000313" key="1">
    <source>
        <dbReference type="Proteomes" id="UP000095286"/>
    </source>
</evidence>
<organism evidence="1 2">
    <name type="scientific">Rhabditophanes sp. KR3021</name>
    <dbReference type="NCBI Taxonomy" id="114890"/>
    <lineage>
        <taxon>Eukaryota</taxon>
        <taxon>Metazoa</taxon>
        <taxon>Ecdysozoa</taxon>
        <taxon>Nematoda</taxon>
        <taxon>Chromadorea</taxon>
        <taxon>Rhabditida</taxon>
        <taxon>Tylenchina</taxon>
        <taxon>Panagrolaimomorpha</taxon>
        <taxon>Strongyloidoidea</taxon>
        <taxon>Alloionematidae</taxon>
        <taxon>Rhabditophanes</taxon>
    </lineage>
</organism>
<dbReference type="WBParaSite" id="RSKR_0000422600.1">
    <property type="protein sequence ID" value="RSKR_0000422600.1"/>
    <property type="gene ID" value="RSKR_0000422600"/>
</dbReference>
<evidence type="ECO:0000313" key="2">
    <source>
        <dbReference type="WBParaSite" id="RSKR_0000422600.1"/>
    </source>
</evidence>
<name>A0AC35TU90_9BILA</name>
<sequence>MGIKGLSKAVQDLAPSGIKTYALKNLFGRSVAIDASMCLYQFIIAIRKDGHFLTSPDGETTSHIAGFFYRTIRLMEAGIRPVYVFDGKPPTLKSYELDKRTERRDAAELRLKEATDAGDEEAIEKNQKMLTRVTKEQNEDCKKLLTFMGVPFVTAPCEAEAQCAELCKKGKVFATATEDMDALTFGTNILLRHLMAPEAQKVDITEFDMPKILKEIDFTMTEFIDFCILLGCDYTASIKNVGPKRAFELIKAHSSIENILENLEAKMIPPENFLFKEARELFLNPDVTDAEEIELKWNEVDIPGIINFLCSEKGFDEARITKSLGRIKAAKSLGSQVRIDQYFKVKSVVATEKTQKKIKEEEDRINAKLKLKKGKIEKKPRTPAAKKCKK</sequence>
<reference evidence="2" key="1">
    <citation type="submission" date="2016-11" db="UniProtKB">
        <authorList>
            <consortium name="WormBaseParasite"/>
        </authorList>
    </citation>
    <scope>IDENTIFICATION</scope>
    <source>
        <strain evidence="2">KR3021</strain>
    </source>
</reference>
<protein>
    <submittedName>
        <fullName evidence="2">Flap endonuclease 1</fullName>
    </submittedName>
</protein>